<proteinExistence type="predicted"/>
<evidence type="ECO:0000259" key="2">
    <source>
        <dbReference type="Pfam" id="PF09835"/>
    </source>
</evidence>
<dbReference type="PANTHER" id="PTHR40547">
    <property type="entry name" value="SLL0298 PROTEIN"/>
    <property type="match status" value="1"/>
</dbReference>
<gene>
    <name evidence="3" type="ORF">GCM10011395_18230</name>
</gene>
<protein>
    <recommendedName>
        <fullName evidence="2">DUF2062 domain-containing protein</fullName>
    </recommendedName>
</protein>
<feature type="transmembrane region" description="Helical" evidence="1">
    <location>
        <begin position="58"/>
        <end position="81"/>
    </location>
</feature>
<keyword evidence="1" id="KW-0472">Membrane</keyword>
<feature type="transmembrane region" description="Helical" evidence="1">
    <location>
        <begin position="150"/>
        <end position="172"/>
    </location>
</feature>
<keyword evidence="1" id="KW-0812">Transmembrane</keyword>
<evidence type="ECO:0000313" key="4">
    <source>
        <dbReference type="Proteomes" id="UP000618591"/>
    </source>
</evidence>
<feature type="domain" description="DUF2062" evidence="2">
    <location>
        <begin position="35"/>
        <end position="181"/>
    </location>
</feature>
<comment type="caution">
    <text evidence="3">The sequence shown here is derived from an EMBL/GenBank/DDBJ whole genome shotgun (WGS) entry which is preliminary data.</text>
</comment>
<keyword evidence="1" id="KW-1133">Transmembrane helix</keyword>
<dbReference type="InterPro" id="IPR018639">
    <property type="entry name" value="DUF2062"/>
</dbReference>
<organism evidence="3 4">
    <name type="scientific">Sphingomonas psychrolutea</name>
    <dbReference type="NCBI Taxonomy" id="1259676"/>
    <lineage>
        <taxon>Bacteria</taxon>
        <taxon>Pseudomonadati</taxon>
        <taxon>Pseudomonadota</taxon>
        <taxon>Alphaproteobacteria</taxon>
        <taxon>Sphingomonadales</taxon>
        <taxon>Sphingomonadaceae</taxon>
        <taxon>Sphingomonas</taxon>
    </lineage>
</organism>
<dbReference type="Pfam" id="PF09835">
    <property type="entry name" value="DUF2062"/>
    <property type="match status" value="1"/>
</dbReference>
<evidence type="ECO:0000256" key="1">
    <source>
        <dbReference type="SAM" id="Phobius"/>
    </source>
</evidence>
<accession>A0ABQ1GQ66</accession>
<reference evidence="4" key="1">
    <citation type="journal article" date="2019" name="Int. J. Syst. Evol. Microbiol.">
        <title>The Global Catalogue of Microorganisms (GCM) 10K type strain sequencing project: providing services to taxonomists for standard genome sequencing and annotation.</title>
        <authorList>
            <consortium name="The Broad Institute Genomics Platform"/>
            <consortium name="The Broad Institute Genome Sequencing Center for Infectious Disease"/>
            <person name="Wu L."/>
            <person name="Ma J."/>
        </authorList>
    </citation>
    <scope>NUCLEOTIDE SEQUENCE [LARGE SCALE GENOMIC DNA]</scope>
    <source>
        <strain evidence="4">CGMCC 1.10106</strain>
    </source>
</reference>
<dbReference type="Proteomes" id="UP000618591">
    <property type="component" value="Unassembled WGS sequence"/>
</dbReference>
<evidence type="ECO:0000313" key="3">
    <source>
        <dbReference type="EMBL" id="GGA48288.1"/>
    </source>
</evidence>
<keyword evidence="4" id="KW-1185">Reference proteome</keyword>
<name>A0ABQ1GQ66_9SPHN</name>
<dbReference type="RefSeq" id="WP_188446696.1">
    <property type="nucleotide sequence ID" value="NZ_BMDW01000009.1"/>
</dbReference>
<dbReference type="EMBL" id="BMDW01000009">
    <property type="protein sequence ID" value="GGA48288.1"/>
    <property type="molecule type" value="Genomic_DNA"/>
</dbReference>
<dbReference type="PANTHER" id="PTHR40547:SF1">
    <property type="entry name" value="SLL0298 PROTEIN"/>
    <property type="match status" value="1"/>
</dbReference>
<sequence length="193" mass="21170">MAEAAIRPGIVARVFARLHHHIPTRERIEANRYLRPVAGRILVPSLWRFNRRSVPRGVALGLFTGILFPFVHAPVAAVSALPVRANVPVAVATTLLHNPLTTVPIYYGAFLIGHWILHFDPYLGKPLAANVKANATWLHWLVAQGGPATIVGLIAMAIGLAGLGFVASGLFWRFRVARKWRARAHRLGPNQAN</sequence>